<comment type="subcellular location">
    <subcellularLocation>
        <location evidence="2">Endomembrane system</location>
        <topology evidence="2">Multi-pass membrane protein</topology>
    </subcellularLocation>
</comment>
<evidence type="ECO:0000256" key="1">
    <source>
        <dbReference type="ARBA" id="ARBA00000923"/>
    </source>
</evidence>
<evidence type="ECO:0000256" key="13">
    <source>
        <dbReference type="ARBA" id="ARBA00049221"/>
    </source>
</evidence>
<feature type="transmembrane region" description="Helical" evidence="17">
    <location>
        <begin position="136"/>
        <end position="154"/>
    </location>
</feature>
<evidence type="ECO:0000256" key="5">
    <source>
        <dbReference type="ARBA" id="ARBA00022989"/>
    </source>
</evidence>
<comment type="catalytic activity">
    <reaction evidence="12">
        <text>9-(9Z-octadecenoyloxy)-octadecanoate + H2O = 9-hydroxy-octadecanoate + (9Z)-octadecenoate + H(+)</text>
        <dbReference type="Rhea" id="RHEA:52048"/>
        <dbReference type="ChEBI" id="CHEBI:15377"/>
        <dbReference type="ChEBI" id="CHEBI:15378"/>
        <dbReference type="ChEBI" id="CHEBI:30823"/>
        <dbReference type="ChEBI" id="CHEBI:136282"/>
        <dbReference type="ChEBI" id="CHEBI:136286"/>
    </reaction>
    <physiologicalReaction direction="left-to-right" evidence="12">
        <dbReference type="Rhea" id="RHEA:52049"/>
    </physiologicalReaction>
</comment>
<proteinExistence type="inferred from homology"/>
<organism evidence="20">
    <name type="scientific">Enterobius vermicularis</name>
    <name type="common">Human pinworm</name>
    <dbReference type="NCBI Taxonomy" id="51028"/>
    <lineage>
        <taxon>Eukaryota</taxon>
        <taxon>Metazoa</taxon>
        <taxon>Ecdysozoa</taxon>
        <taxon>Nematoda</taxon>
        <taxon>Chromadorea</taxon>
        <taxon>Rhabditida</taxon>
        <taxon>Spirurina</taxon>
        <taxon>Oxyuridomorpha</taxon>
        <taxon>Oxyuroidea</taxon>
        <taxon>Oxyuridae</taxon>
        <taxon>Enterobius</taxon>
    </lineage>
</organism>
<dbReference type="PANTHER" id="PTHR10989:SF23">
    <property type="entry name" value="FAR-17A_AIG1-LIKE PROTEIN"/>
    <property type="match status" value="1"/>
</dbReference>
<sequence>KKDCGPHTRHPSAPSYWRNSRLHRICDFTYYTSVFPVGIATCLLFWILYLIDPGLVMPAWAERIIPRFLNHVTHTAPLFFISVDTLLTCHQAPKRKTGLLVAAALLAFYFSLLYFVRWYHGYWLYPVFEFFTQSYHLAFILVASALFCSIYIIGDIVNSMLWGKT</sequence>
<evidence type="ECO:0000313" key="20">
    <source>
        <dbReference type="WBParaSite" id="EVEC_0001206101-mRNA-1"/>
    </source>
</evidence>
<dbReference type="WBParaSite" id="EVEC_0001206101-mRNA-1">
    <property type="protein sequence ID" value="EVEC_0001206101-mRNA-1"/>
    <property type="gene ID" value="EVEC_0001206101"/>
</dbReference>
<dbReference type="InterPro" id="IPR006838">
    <property type="entry name" value="ADTRP_AIG1"/>
</dbReference>
<comment type="catalytic activity">
    <reaction evidence="14">
        <text>13-(9Z-octadecenoyloxy)-octadecanoate + H2O = 13-hydroxy-octadecanoate + (9Z)-octadecenoate + H(+)</text>
        <dbReference type="Rhea" id="RHEA:52064"/>
        <dbReference type="ChEBI" id="CHEBI:15377"/>
        <dbReference type="ChEBI" id="CHEBI:15378"/>
        <dbReference type="ChEBI" id="CHEBI:30823"/>
        <dbReference type="ChEBI" id="CHEBI:136303"/>
        <dbReference type="ChEBI" id="CHEBI:136304"/>
    </reaction>
    <physiologicalReaction direction="left-to-right" evidence="14">
        <dbReference type="Rhea" id="RHEA:52065"/>
    </physiologicalReaction>
</comment>
<comment type="similarity">
    <text evidence="3">Belongs to the AIG1 family.</text>
</comment>
<evidence type="ECO:0000256" key="17">
    <source>
        <dbReference type="SAM" id="Phobius"/>
    </source>
</evidence>
<evidence type="ECO:0000256" key="10">
    <source>
        <dbReference type="ARBA" id="ARBA00048680"/>
    </source>
</evidence>
<evidence type="ECO:0000256" key="14">
    <source>
        <dbReference type="ARBA" id="ARBA00049296"/>
    </source>
</evidence>
<evidence type="ECO:0000256" key="2">
    <source>
        <dbReference type="ARBA" id="ARBA00004127"/>
    </source>
</evidence>
<dbReference type="GO" id="GO:0016020">
    <property type="term" value="C:membrane"/>
    <property type="evidence" value="ECO:0007669"/>
    <property type="project" value="InterPro"/>
</dbReference>
<feature type="transmembrane region" description="Helical" evidence="17">
    <location>
        <begin position="99"/>
        <end position="116"/>
    </location>
</feature>
<keyword evidence="19" id="KW-1185">Reference proteome</keyword>
<reference evidence="20" key="1">
    <citation type="submission" date="2017-02" db="UniProtKB">
        <authorList>
            <consortium name="WormBaseParasite"/>
        </authorList>
    </citation>
    <scope>IDENTIFICATION</scope>
</reference>
<protein>
    <submittedName>
        <fullName evidence="20">Androgen-induced gene 1 protein</fullName>
    </submittedName>
</protein>
<keyword evidence="5 17" id="KW-1133">Transmembrane helix</keyword>
<comment type="catalytic activity">
    <reaction evidence="9">
        <text>9-hexadecanoyloxy-octadecanoate + H2O = 9-hydroxy-octadecanoate + hexadecanoate + H(+)</text>
        <dbReference type="Rhea" id="RHEA:52052"/>
        <dbReference type="ChEBI" id="CHEBI:7896"/>
        <dbReference type="ChEBI" id="CHEBI:15377"/>
        <dbReference type="ChEBI" id="CHEBI:15378"/>
        <dbReference type="ChEBI" id="CHEBI:83670"/>
        <dbReference type="ChEBI" id="CHEBI:136286"/>
    </reaction>
    <physiologicalReaction direction="left-to-right" evidence="9">
        <dbReference type="Rhea" id="RHEA:52053"/>
    </physiologicalReaction>
</comment>
<keyword evidence="4 17" id="KW-0812">Transmembrane</keyword>
<keyword evidence="6 17" id="KW-0472">Membrane</keyword>
<feature type="transmembrane region" description="Helical" evidence="17">
    <location>
        <begin position="28"/>
        <end position="48"/>
    </location>
</feature>
<comment type="catalytic activity">
    <reaction evidence="8">
        <text>13-octadecanoyloxy-octadecanoate + H2O = 13-hydroxy-octadecanoate + octadecanoate + H(+)</text>
        <dbReference type="Rhea" id="RHEA:52084"/>
        <dbReference type="ChEBI" id="CHEBI:15377"/>
        <dbReference type="ChEBI" id="CHEBI:15378"/>
        <dbReference type="ChEBI" id="CHEBI:25629"/>
        <dbReference type="ChEBI" id="CHEBI:136304"/>
        <dbReference type="ChEBI" id="CHEBI:136335"/>
    </reaction>
    <physiologicalReaction direction="left-to-right" evidence="8">
        <dbReference type="Rhea" id="RHEA:52085"/>
    </physiologicalReaction>
</comment>
<evidence type="ECO:0000256" key="3">
    <source>
        <dbReference type="ARBA" id="ARBA00009300"/>
    </source>
</evidence>
<comment type="catalytic activity">
    <reaction evidence="11">
        <text>12-(9Z-octadecenoyloxy)-octadecanoate + H2O = 12-hydroxyoctadecanoate + (9Z)-octadecenoate + H(+)</text>
        <dbReference type="Rhea" id="RHEA:52060"/>
        <dbReference type="ChEBI" id="CHEBI:15377"/>
        <dbReference type="ChEBI" id="CHEBI:15378"/>
        <dbReference type="ChEBI" id="CHEBI:30823"/>
        <dbReference type="ChEBI" id="CHEBI:84201"/>
        <dbReference type="ChEBI" id="CHEBI:136302"/>
    </reaction>
    <physiologicalReaction direction="left-to-right" evidence="11">
        <dbReference type="Rhea" id="RHEA:52061"/>
    </physiologicalReaction>
</comment>
<evidence type="ECO:0000256" key="12">
    <source>
        <dbReference type="ARBA" id="ARBA00048800"/>
    </source>
</evidence>
<dbReference type="OrthoDB" id="1898221at2759"/>
<dbReference type="Proteomes" id="UP000274131">
    <property type="component" value="Unassembled WGS sequence"/>
</dbReference>
<comment type="catalytic activity">
    <reaction evidence="7">
        <text>12-hexadecanoyloxy-octadecanoate + H2O = 12-hydroxyoctadecanoate + hexadecanoate + H(+)</text>
        <dbReference type="Rhea" id="RHEA:52056"/>
        <dbReference type="ChEBI" id="CHEBI:7896"/>
        <dbReference type="ChEBI" id="CHEBI:15377"/>
        <dbReference type="ChEBI" id="CHEBI:15378"/>
        <dbReference type="ChEBI" id="CHEBI:83677"/>
        <dbReference type="ChEBI" id="CHEBI:84201"/>
    </reaction>
    <physiologicalReaction direction="left-to-right" evidence="7">
        <dbReference type="Rhea" id="RHEA:52057"/>
    </physiologicalReaction>
</comment>
<dbReference type="AlphaFoldDB" id="A0A0N4VMB0"/>
<evidence type="ECO:0000256" key="4">
    <source>
        <dbReference type="ARBA" id="ARBA00022692"/>
    </source>
</evidence>
<evidence type="ECO:0000313" key="19">
    <source>
        <dbReference type="Proteomes" id="UP000274131"/>
    </source>
</evidence>
<evidence type="ECO:0000256" key="15">
    <source>
        <dbReference type="ARBA" id="ARBA00049322"/>
    </source>
</evidence>
<comment type="catalytic activity">
    <reaction evidence="10">
        <text>12-octadecanoyloxy-octadecanoate + H2O = 12-hydroxyoctadecanoate + octadecanoate + H(+)</text>
        <dbReference type="Rhea" id="RHEA:52080"/>
        <dbReference type="ChEBI" id="CHEBI:15377"/>
        <dbReference type="ChEBI" id="CHEBI:15378"/>
        <dbReference type="ChEBI" id="CHEBI:25629"/>
        <dbReference type="ChEBI" id="CHEBI:84201"/>
        <dbReference type="ChEBI" id="CHEBI:136330"/>
    </reaction>
    <physiologicalReaction direction="left-to-right" evidence="10">
        <dbReference type="Rhea" id="RHEA:52081"/>
    </physiologicalReaction>
</comment>
<dbReference type="PANTHER" id="PTHR10989">
    <property type="entry name" value="ANDROGEN-INDUCED PROTEIN 1-RELATED"/>
    <property type="match status" value="1"/>
</dbReference>
<feature type="transmembrane region" description="Helical" evidence="17">
    <location>
        <begin position="68"/>
        <end position="87"/>
    </location>
</feature>
<comment type="catalytic activity">
    <reaction evidence="1">
        <text>9-(9Z-hexadecenoyloxy)-octadecanoate + H2O = (9Z)-hexadecenoate + 9-hydroxy-octadecanoate + H(+)</text>
        <dbReference type="Rhea" id="RHEA:52068"/>
        <dbReference type="ChEBI" id="CHEBI:15377"/>
        <dbReference type="ChEBI" id="CHEBI:15378"/>
        <dbReference type="ChEBI" id="CHEBI:32372"/>
        <dbReference type="ChEBI" id="CHEBI:136286"/>
        <dbReference type="ChEBI" id="CHEBI:136309"/>
    </reaction>
    <physiologicalReaction direction="left-to-right" evidence="1">
        <dbReference type="Rhea" id="RHEA:52069"/>
    </physiologicalReaction>
</comment>
<accession>A0A0N4VMB0</accession>
<comment type="catalytic activity">
    <reaction evidence="16">
        <text>12-(9Z-hexadecenoyloxy)-octadecanoate + H2O = 12-hydroxyoctadecanoate + (9Z)-hexadecenoate + H(+)</text>
        <dbReference type="Rhea" id="RHEA:52072"/>
        <dbReference type="ChEBI" id="CHEBI:15377"/>
        <dbReference type="ChEBI" id="CHEBI:15378"/>
        <dbReference type="ChEBI" id="CHEBI:32372"/>
        <dbReference type="ChEBI" id="CHEBI:84201"/>
        <dbReference type="ChEBI" id="CHEBI:136312"/>
    </reaction>
    <physiologicalReaction direction="left-to-right" evidence="16">
        <dbReference type="Rhea" id="RHEA:52073"/>
    </physiologicalReaction>
</comment>
<name>A0A0N4VMB0_ENTVE</name>
<dbReference type="Pfam" id="PF04750">
    <property type="entry name" value="Far-17a_AIG1"/>
    <property type="match status" value="1"/>
</dbReference>
<evidence type="ECO:0000256" key="7">
    <source>
        <dbReference type="ARBA" id="ARBA00047368"/>
    </source>
</evidence>
<evidence type="ECO:0000256" key="9">
    <source>
        <dbReference type="ARBA" id="ARBA00047863"/>
    </source>
</evidence>
<evidence type="ECO:0000256" key="8">
    <source>
        <dbReference type="ARBA" id="ARBA00047427"/>
    </source>
</evidence>
<evidence type="ECO:0000256" key="6">
    <source>
        <dbReference type="ARBA" id="ARBA00023136"/>
    </source>
</evidence>
<gene>
    <name evidence="18" type="ORF">EVEC_LOCUS11306</name>
</gene>
<comment type="catalytic activity">
    <reaction evidence="13">
        <text>9-octadecanoyloxy-octadecanoate + H2O = 9-hydroxy-octadecanoate + octadecanoate + H(+)</text>
        <dbReference type="Rhea" id="RHEA:52096"/>
        <dbReference type="ChEBI" id="CHEBI:15377"/>
        <dbReference type="ChEBI" id="CHEBI:15378"/>
        <dbReference type="ChEBI" id="CHEBI:25629"/>
        <dbReference type="ChEBI" id="CHEBI:136286"/>
        <dbReference type="ChEBI" id="CHEBI:136373"/>
    </reaction>
    <physiologicalReaction direction="left-to-right" evidence="13">
        <dbReference type="Rhea" id="RHEA:52097"/>
    </physiologicalReaction>
</comment>
<evidence type="ECO:0000256" key="11">
    <source>
        <dbReference type="ARBA" id="ARBA00048701"/>
    </source>
</evidence>
<reference evidence="18 19" key="2">
    <citation type="submission" date="2018-10" db="EMBL/GenBank/DDBJ databases">
        <authorList>
            <consortium name="Pathogen Informatics"/>
        </authorList>
    </citation>
    <scope>NUCLEOTIDE SEQUENCE [LARGE SCALE GENOMIC DNA]</scope>
</reference>
<evidence type="ECO:0000256" key="16">
    <source>
        <dbReference type="ARBA" id="ARBA00049428"/>
    </source>
</evidence>
<dbReference type="EMBL" id="UXUI01011859">
    <property type="protein sequence ID" value="VDD96555.1"/>
    <property type="molecule type" value="Genomic_DNA"/>
</dbReference>
<dbReference type="GO" id="GO:0012505">
    <property type="term" value="C:endomembrane system"/>
    <property type="evidence" value="ECO:0007669"/>
    <property type="project" value="UniProtKB-SubCell"/>
</dbReference>
<evidence type="ECO:0000313" key="18">
    <source>
        <dbReference type="EMBL" id="VDD96555.1"/>
    </source>
</evidence>
<comment type="catalytic activity">
    <reaction evidence="15">
        <text>13-(9Z-hexadecenoyloxy)-octadecanoate + H2O = 13-hydroxy-octadecanoate + (9Z)-hexadecenoate + H(+)</text>
        <dbReference type="Rhea" id="RHEA:52076"/>
        <dbReference type="ChEBI" id="CHEBI:15377"/>
        <dbReference type="ChEBI" id="CHEBI:15378"/>
        <dbReference type="ChEBI" id="CHEBI:32372"/>
        <dbReference type="ChEBI" id="CHEBI:136304"/>
        <dbReference type="ChEBI" id="CHEBI:136315"/>
    </reaction>
    <physiologicalReaction direction="left-to-right" evidence="15">
        <dbReference type="Rhea" id="RHEA:52077"/>
    </physiologicalReaction>
</comment>